<dbReference type="AlphaFoldDB" id="A0A212JCC4"/>
<dbReference type="SUPFAM" id="SSF46785">
    <property type="entry name" value="Winged helix' DNA-binding domain"/>
    <property type="match status" value="1"/>
</dbReference>
<dbReference type="PANTHER" id="PTHR43537">
    <property type="entry name" value="TRANSCRIPTIONAL REGULATOR, GNTR FAMILY"/>
    <property type="match status" value="1"/>
</dbReference>
<dbReference type="Gene3D" id="1.10.10.10">
    <property type="entry name" value="Winged helix-like DNA-binding domain superfamily/Winged helix DNA-binding domain"/>
    <property type="match status" value="1"/>
</dbReference>
<dbReference type="InterPro" id="IPR011711">
    <property type="entry name" value="GntR_C"/>
</dbReference>
<evidence type="ECO:0000256" key="1">
    <source>
        <dbReference type="ARBA" id="ARBA00023015"/>
    </source>
</evidence>
<accession>A0A212JCC4</accession>
<dbReference type="SMART" id="SM00895">
    <property type="entry name" value="FCD"/>
    <property type="match status" value="1"/>
</dbReference>
<dbReference type="EMBL" id="FLUQ01000001">
    <property type="protein sequence ID" value="SBV97090.1"/>
    <property type="molecule type" value="Genomic_DNA"/>
</dbReference>
<keyword evidence="1" id="KW-0805">Transcription regulation</keyword>
<evidence type="ECO:0000259" key="4">
    <source>
        <dbReference type="PROSITE" id="PS50949"/>
    </source>
</evidence>
<name>A0A212JCC4_9DELT</name>
<proteinExistence type="predicted"/>
<dbReference type="InterPro" id="IPR036390">
    <property type="entry name" value="WH_DNA-bd_sf"/>
</dbReference>
<dbReference type="PROSITE" id="PS50949">
    <property type="entry name" value="HTH_GNTR"/>
    <property type="match status" value="1"/>
</dbReference>
<dbReference type="CDD" id="cd07377">
    <property type="entry name" value="WHTH_GntR"/>
    <property type="match status" value="1"/>
</dbReference>
<dbReference type="SMART" id="SM00345">
    <property type="entry name" value="HTH_GNTR"/>
    <property type="match status" value="1"/>
</dbReference>
<sequence>MISQEEPIRTKRLHEHVAERLQTLIIDRHMKPGDKLPSERELQTMFGIGRPAVREALLMLQHAGLITLRSGRPATVAQADPRNILNEVRLAVDHFLADTDGLKELQAARRLLECGMAYLAAKNCTDEDLAVMRETLERAEMAVDDIRAFESEDLAFHYAIIKTSNVRLFEVIFHALNDWLREQRSLPFTRPGQPYFTVKEHRAVYDAIASKDPVASLLAMDAHMAKVEENYWNAREAHEAKMKIRKKAQGMQSMPDAGEG</sequence>
<protein>
    <submittedName>
        <fullName evidence="5">Putative Transcriptional regulator NanR</fullName>
    </submittedName>
</protein>
<keyword evidence="2" id="KW-0238">DNA-binding</keyword>
<reference evidence="5" key="1">
    <citation type="submission" date="2016-04" db="EMBL/GenBank/DDBJ databases">
        <authorList>
            <person name="Evans L.H."/>
            <person name="Alamgir A."/>
            <person name="Owens N."/>
            <person name="Weber N.D."/>
            <person name="Virtaneva K."/>
            <person name="Barbian K."/>
            <person name="Babar A."/>
            <person name="Rosenke K."/>
        </authorList>
    </citation>
    <scope>NUCLEOTIDE SEQUENCE</scope>
    <source>
        <strain evidence="5">86</strain>
    </source>
</reference>
<dbReference type="PANTHER" id="PTHR43537:SF5">
    <property type="entry name" value="UXU OPERON TRANSCRIPTIONAL REGULATOR"/>
    <property type="match status" value="1"/>
</dbReference>
<dbReference type="GO" id="GO:0003677">
    <property type="term" value="F:DNA binding"/>
    <property type="evidence" value="ECO:0007669"/>
    <property type="project" value="UniProtKB-KW"/>
</dbReference>
<dbReference type="Gene3D" id="1.20.120.530">
    <property type="entry name" value="GntR ligand-binding domain-like"/>
    <property type="match status" value="1"/>
</dbReference>
<dbReference type="GO" id="GO:0003700">
    <property type="term" value="F:DNA-binding transcription factor activity"/>
    <property type="evidence" value="ECO:0007669"/>
    <property type="project" value="InterPro"/>
</dbReference>
<gene>
    <name evidence="5" type="ORF">KL86DPRO_11157</name>
</gene>
<dbReference type="SUPFAM" id="SSF48008">
    <property type="entry name" value="GntR ligand-binding domain-like"/>
    <property type="match status" value="1"/>
</dbReference>
<evidence type="ECO:0000256" key="2">
    <source>
        <dbReference type="ARBA" id="ARBA00023125"/>
    </source>
</evidence>
<feature type="domain" description="HTH gntR-type" evidence="4">
    <location>
        <begin position="11"/>
        <end position="79"/>
    </location>
</feature>
<dbReference type="PRINTS" id="PR00035">
    <property type="entry name" value="HTHGNTR"/>
</dbReference>
<dbReference type="InterPro" id="IPR000524">
    <property type="entry name" value="Tscrpt_reg_HTH_GntR"/>
</dbReference>
<evidence type="ECO:0000256" key="3">
    <source>
        <dbReference type="ARBA" id="ARBA00023163"/>
    </source>
</evidence>
<dbReference type="InterPro" id="IPR036388">
    <property type="entry name" value="WH-like_DNA-bd_sf"/>
</dbReference>
<dbReference type="Pfam" id="PF07729">
    <property type="entry name" value="FCD"/>
    <property type="match status" value="1"/>
</dbReference>
<evidence type="ECO:0000313" key="5">
    <source>
        <dbReference type="EMBL" id="SBV97090.1"/>
    </source>
</evidence>
<dbReference type="InterPro" id="IPR008920">
    <property type="entry name" value="TF_FadR/GntR_C"/>
</dbReference>
<dbReference type="Pfam" id="PF00392">
    <property type="entry name" value="GntR"/>
    <property type="match status" value="1"/>
</dbReference>
<organism evidence="5">
    <name type="scientific">uncultured delta proteobacterium</name>
    <dbReference type="NCBI Taxonomy" id="34034"/>
    <lineage>
        <taxon>Bacteria</taxon>
        <taxon>Deltaproteobacteria</taxon>
        <taxon>environmental samples</taxon>
    </lineage>
</organism>
<keyword evidence="3" id="KW-0804">Transcription</keyword>